<dbReference type="PROSITE" id="PS00484">
    <property type="entry name" value="THYROGLOBULIN_1_1"/>
    <property type="match status" value="1"/>
</dbReference>
<dbReference type="PROSITE" id="PS51162">
    <property type="entry name" value="THYROGLOBULIN_1_2"/>
    <property type="match status" value="2"/>
</dbReference>
<dbReference type="GO" id="GO:0005615">
    <property type="term" value="C:extracellular space"/>
    <property type="evidence" value="ECO:0007669"/>
    <property type="project" value="TreeGrafter"/>
</dbReference>
<gene>
    <name evidence="7" type="ORF">B4U80_11805</name>
</gene>
<keyword evidence="4 5" id="KW-1015">Disulfide bond</keyword>
<proteinExistence type="predicted"/>
<dbReference type="Gene3D" id="4.10.800.10">
    <property type="entry name" value="Thyroglobulin type-1"/>
    <property type="match status" value="2"/>
</dbReference>
<dbReference type="InterPro" id="IPR051950">
    <property type="entry name" value="Dev_reg/Prot_inhib"/>
</dbReference>
<evidence type="ECO:0000256" key="1">
    <source>
        <dbReference type="ARBA" id="ARBA00004613"/>
    </source>
</evidence>
<dbReference type="PANTHER" id="PTHR12352:SF3">
    <property type="entry name" value="NIDOGEN-2"/>
    <property type="match status" value="1"/>
</dbReference>
<reference evidence="7 8" key="1">
    <citation type="journal article" date="2018" name="Gigascience">
        <title>Genomes of trombidid mites reveal novel predicted allergens and laterally-transferred genes associated with secondary metabolism.</title>
        <authorList>
            <person name="Dong X."/>
            <person name="Chaisiri K."/>
            <person name="Xia D."/>
            <person name="Armstrong S.D."/>
            <person name="Fang Y."/>
            <person name="Donnelly M.J."/>
            <person name="Kadowaki T."/>
            <person name="McGarry J.W."/>
            <person name="Darby A.C."/>
            <person name="Makepeace B.L."/>
        </authorList>
    </citation>
    <scope>NUCLEOTIDE SEQUENCE [LARGE SCALE GENOMIC DNA]</scope>
    <source>
        <strain evidence="7">UoL-UT</strain>
    </source>
</reference>
<dbReference type="Proteomes" id="UP000288716">
    <property type="component" value="Unassembled WGS sequence"/>
</dbReference>
<evidence type="ECO:0000256" key="5">
    <source>
        <dbReference type="PROSITE-ProRule" id="PRU00500"/>
    </source>
</evidence>
<dbReference type="SMART" id="SM00211">
    <property type="entry name" value="TY"/>
    <property type="match status" value="1"/>
</dbReference>
<dbReference type="SUPFAM" id="SSF57610">
    <property type="entry name" value="Thyroglobulin type-1 domain"/>
    <property type="match status" value="2"/>
</dbReference>
<feature type="disulfide bond" evidence="5">
    <location>
        <begin position="32"/>
        <end position="52"/>
    </location>
</feature>
<dbReference type="EMBL" id="NCKV01011415">
    <property type="protein sequence ID" value="RWS21640.1"/>
    <property type="molecule type" value="Genomic_DNA"/>
</dbReference>
<feature type="domain" description="Thyroglobulin type-1" evidence="6">
    <location>
        <begin position="1"/>
        <end position="52"/>
    </location>
</feature>
<comment type="caution">
    <text evidence="5">Lacks conserved residue(s) required for the propagation of feature annotation.</text>
</comment>
<keyword evidence="3" id="KW-0677">Repeat</keyword>
<accession>A0A443S272</accession>
<evidence type="ECO:0000256" key="2">
    <source>
        <dbReference type="ARBA" id="ARBA00022525"/>
    </source>
</evidence>
<comment type="subcellular location">
    <subcellularLocation>
        <location evidence="1">Secreted</location>
    </subcellularLocation>
</comment>
<dbReference type="Pfam" id="PF00086">
    <property type="entry name" value="Thyroglobulin_1"/>
    <property type="match status" value="1"/>
</dbReference>
<dbReference type="CDD" id="cd00191">
    <property type="entry name" value="TY"/>
    <property type="match status" value="1"/>
</dbReference>
<sequence length="288" mass="32509">MVLSITPECEANGEYKAMSCMGDKRGNKYCMCYSKTGKILKNPSKLIKNCNCFRQQFEALRVKNSFIPSCTKNGDYIIVDVHTKIRTGASITPLQAKRPIFAKPYYTPVIITKPNQSKIINVALKIKQFAGRLFRQLCSTDSWFCSDAENTNNKPNDNLNEKSVYGSIDGQIETPKPTATNNREVISTKPSMRCYTDQNDNRFCSCHDNDGKLIKQASSEIIACKCVREQYYATITLNEYPNTYVPQCQKDGTYEPKQCDKAGTCWCVNAEGKQKNSTNVSQLECSLY</sequence>
<evidence type="ECO:0000313" key="8">
    <source>
        <dbReference type="Proteomes" id="UP000288716"/>
    </source>
</evidence>
<evidence type="ECO:0000313" key="7">
    <source>
        <dbReference type="EMBL" id="RWS21640.1"/>
    </source>
</evidence>
<protein>
    <submittedName>
        <fullName evidence="7">U24-ctenitoxin-Pn1a-like protein</fullName>
    </submittedName>
</protein>
<evidence type="ECO:0000259" key="6">
    <source>
        <dbReference type="PROSITE" id="PS51162"/>
    </source>
</evidence>
<dbReference type="InterPro" id="IPR000716">
    <property type="entry name" value="Thyroglobulin_1"/>
</dbReference>
<dbReference type="PANTHER" id="PTHR12352">
    <property type="entry name" value="SECRETED MODULAR CALCIUM-BINDING PROTEIN"/>
    <property type="match status" value="1"/>
</dbReference>
<dbReference type="OrthoDB" id="1725934at2759"/>
<evidence type="ECO:0000256" key="4">
    <source>
        <dbReference type="ARBA" id="ARBA00023157"/>
    </source>
</evidence>
<feature type="domain" description="Thyroglobulin type-1" evidence="6">
    <location>
        <begin position="223"/>
        <end position="285"/>
    </location>
</feature>
<dbReference type="AlphaFoldDB" id="A0A443S272"/>
<keyword evidence="8" id="KW-1185">Reference proteome</keyword>
<name>A0A443S272_9ACAR</name>
<organism evidence="7 8">
    <name type="scientific">Leptotrombidium deliense</name>
    <dbReference type="NCBI Taxonomy" id="299467"/>
    <lineage>
        <taxon>Eukaryota</taxon>
        <taxon>Metazoa</taxon>
        <taxon>Ecdysozoa</taxon>
        <taxon>Arthropoda</taxon>
        <taxon>Chelicerata</taxon>
        <taxon>Arachnida</taxon>
        <taxon>Acari</taxon>
        <taxon>Acariformes</taxon>
        <taxon>Trombidiformes</taxon>
        <taxon>Prostigmata</taxon>
        <taxon>Anystina</taxon>
        <taxon>Parasitengona</taxon>
        <taxon>Trombiculoidea</taxon>
        <taxon>Trombiculidae</taxon>
        <taxon>Leptotrombidium</taxon>
    </lineage>
</organism>
<comment type="caution">
    <text evidence="7">The sequence shown here is derived from an EMBL/GenBank/DDBJ whole genome shotgun (WGS) entry which is preliminary data.</text>
</comment>
<dbReference type="VEuPathDB" id="VectorBase:LDEU010400"/>
<dbReference type="InterPro" id="IPR036857">
    <property type="entry name" value="Thyroglobulin_1_sf"/>
</dbReference>
<evidence type="ECO:0000256" key="3">
    <source>
        <dbReference type="ARBA" id="ARBA00022737"/>
    </source>
</evidence>
<keyword evidence="2" id="KW-0964">Secreted</keyword>